<dbReference type="Proteomes" id="UP000663854">
    <property type="component" value="Unassembled WGS sequence"/>
</dbReference>
<gene>
    <name evidence="2" type="ORF">JXQ802_LOCUS43195</name>
    <name evidence="1" type="ORF">PYM288_LOCUS28074</name>
</gene>
<dbReference type="AlphaFoldDB" id="A0A815B3R2"/>
<reference evidence="1" key="1">
    <citation type="submission" date="2021-02" db="EMBL/GenBank/DDBJ databases">
        <authorList>
            <person name="Nowell W R."/>
        </authorList>
    </citation>
    <scope>NUCLEOTIDE SEQUENCE</scope>
</reference>
<proteinExistence type="predicted"/>
<dbReference type="EMBL" id="CAJNOH010001984">
    <property type="protein sequence ID" value="CAF1264938.1"/>
    <property type="molecule type" value="Genomic_DNA"/>
</dbReference>
<evidence type="ECO:0000313" key="2">
    <source>
        <dbReference type="EMBL" id="CAF1544694.1"/>
    </source>
</evidence>
<name>A0A815B3R2_9BILA</name>
<accession>A0A815B3R2</accession>
<evidence type="ECO:0000313" key="3">
    <source>
        <dbReference type="Proteomes" id="UP000663854"/>
    </source>
</evidence>
<keyword evidence="4" id="KW-1185">Reference proteome</keyword>
<evidence type="ECO:0000313" key="1">
    <source>
        <dbReference type="EMBL" id="CAF1264938.1"/>
    </source>
</evidence>
<comment type="caution">
    <text evidence="1">The sequence shown here is derived from an EMBL/GenBank/DDBJ whole genome shotgun (WGS) entry which is preliminary data.</text>
</comment>
<organism evidence="1 3">
    <name type="scientific">Rotaria sordida</name>
    <dbReference type="NCBI Taxonomy" id="392033"/>
    <lineage>
        <taxon>Eukaryota</taxon>
        <taxon>Metazoa</taxon>
        <taxon>Spiralia</taxon>
        <taxon>Gnathifera</taxon>
        <taxon>Rotifera</taxon>
        <taxon>Eurotatoria</taxon>
        <taxon>Bdelloidea</taxon>
        <taxon>Philodinida</taxon>
        <taxon>Philodinidae</taxon>
        <taxon>Rotaria</taxon>
    </lineage>
</organism>
<dbReference type="EMBL" id="CAJNOL010003066">
    <property type="protein sequence ID" value="CAF1544694.1"/>
    <property type="molecule type" value="Genomic_DNA"/>
</dbReference>
<protein>
    <submittedName>
        <fullName evidence="1">Uncharacterized protein</fullName>
    </submittedName>
</protein>
<dbReference type="Proteomes" id="UP000663870">
    <property type="component" value="Unassembled WGS sequence"/>
</dbReference>
<sequence length="303" mass="35114">MKNSDEKSIEPLRMLPRFDSQVILNETHLKQIISQSNLIYRYNSLSSENIIYYDTINKKKIDKNFLTSQTVSHPQLTYLLLPRFNSYHQQNFYNENQSTDITIKTKINDHSKKIDIKFFERTYDQSGKNCLLTVNNKIKKFDLEYVYTVIGDSLESYIRYRKLNHCKALSNFLEYRNKVYKREKIAQYASLKTKEIYPSQTTNIPTQIIKLEESQTSPSIISQTSSSNIIPSSKSLISERSENLSSPILKEEFIQIPSSDLLKTLPSKSIQRITTPKQPTNNISKKANGIIKQTPTSFVKGQS</sequence>
<evidence type="ECO:0000313" key="4">
    <source>
        <dbReference type="Proteomes" id="UP000663870"/>
    </source>
</evidence>